<organism evidence="1 2">
    <name type="scientific">Folsomia candida</name>
    <name type="common">Springtail</name>
    <dbReference type="NCBI Taxonomy" id="158441"/>
    <lineage>
        <taxon>Eukaryota</taxon>
        <taxon>Metazoa</taxon>
        <taxon>Ecdysozoa</taxon>
        <taxon>Arthropoda</taxon>
        <taxon>Hexapoda</taxon>
        <taxon>Collembola</taxon>
        <taxon>Entomobryomorpha</taxon>
        <taxon>Isotomoidea</taxon>
        <taxon>Isotomidae</taxon>
        <taxon>Proisotominae</taxon>
        <taxon>Folsomia</taxon>
    </lineage>
</organism>
<gene>
    <name evidence="1" type="ORF">Fcan01_03661</name>
</gene>
<dbReference type="InterPro" id="IPR052813">
    <property type="entry name" value="CMIP"/>
</dbReference>
<accession>A0A226EYN4</accession>
<dbReference type="AlphaFoldDB" id="A0A226EYN4"/>
<dbReference type="Gene3D" id="3.80.10.10">
    <property type="entry name" value="Ribonuclease Inhibitor"/>
    <property type="match status" value="1"/>
</dbReference>
<dbReference type="SMART" id="SM00368">
    <property type="entry name" value="LRR_RI"/>
    <property type="match status" value="2"/>
</dbReference>
<proteinExistence type="predicted"/>
<dbReference type="PANTHER" id="PTHR25480">
    <property type="entry name" value="LEUCINE-RICH REPEAT-CONTAINING PROTEIN 73"/>
    <property type="match status" value="1"/>
</dbReference>
<dbReference type="SUPFAM" id="SSF52047">
    <property type="entry name" value="RNI-like"/>
    <property type="match status" value="1"/>
</dbReference>
<evidence type="ECO:0000313" key="2">
    <source>
        <dbReference type="Proteomes" id="UP000198287"/>
    </source>
</evidence>
<dbReference type="OrthoDB" id="10056090at2759"/>
<dbReference type="PANTHER" id="PTHR25480:SF0">
    <property type="entry name" value="C-MAF-INDUCING PROTEIN"/>
    <property type="match status" value="1"/>
</dbReference>
<sequence>MSSDEVVGLEDLSLVELDEGQVCVRAQAEQIHFVSLSTSLVDFATTTPLQDDCVSHVPIEIVSNLLDSAGDLLGKNQAEEVLVALSPLLERSHPPPSLCRFFSRQCRAGPRCPLVGQLFTPVVRRAVVRMDFGKYPYMRRFIQDFIQALNCHNDGVNVVRNFVKSMHGPASSCPHPRVLSNLVSVCLAAMFQIFSSKPSNLGLNADSMKDIPYDEQLLCYLAVLDTISEFEDWRPSLAQLLQPIPFPEEALSNSFFTRSLSSVIRRIGTDHRCDVHQMVLGIRDGKEGYFSIFSPSFSGCSDDGELWGLMLERLLSCCHRRKRFLSQLGGKLLGSCLLLALREHEAAQEALCTLLEWQIVQSDDQRVQIATTLQSTPTGRANYLALCSRQLHLKELQQKGGPRKLTLPSRSTDNDLAKLLSCGSFGNLECLSLAFTGVTSACAEQLIKLPSLRYLNLWCTQFGDLGLVLISEHLPNLQVLNLCETRVTDKGLLSLTSLTSLRKLNLNSTHLSAQTLQSLKMKLPALKEIDVRYTDAW</sequence>
<dbReference type="Proteomes" id="UP000198287">
    <property type="component" value="Unassembled WGS sequence"/>
</dbReference>
<protein>
    <submittedName>
        <fullName evidence="1">C-Maf-inducing protein</fullName>
    </submittedName>
</protein>
<keyword evidence="2" id="KW-1185">Reference proteome</keyword>
<evidence type="ECO:0000313" key="1">
    <source>
        <dbReference type="EMBL" id="OXA62712.1"/>
    </source>
</evidence>
<comment type="caution">
    <text evidence="1">The sequence shown here is derived from an EMBL/GenBank/DDBJ whole genome shotgun (WGS) entry which is preliminary data.</text>
</comment>
<reference evidence="1 2" key="1">
    <citation type="submission" date="2015-12" db="EMBL/GenBank/DDBJ databases">
        <title>The genome of Folsomia candida.</title>
        <authorList>
            <person name="Faddeeva A."/>
            <person name="Derks M.F."/>
            <person name="Anvar Y."/>
            <person name="Smit S."/>
            <person name="Van Straalen N."/>
            <person name="Roelofs D."/>
        </authorList>
    </citation>
    <scope>NUCLEOTIDE SEQUENCE [LARGE SCALE GENOMIC DNA]</scope>
    <source>
        <strain evidence="1 2">VU population</strain>
        <tissue evidence="1">Whole body</tissue>
    </source>
</reference>
<dbReference type="InterPro" id="IPR032675">
    <property type="entry name" value="LRR_dom_sf"/>
</dbReference>
<dbReference type="EMBL" id="LNIX01000001">
    <property type="protein sequence ID" value="OXA62712.1"/>
    <property type="molecule type" value="Genomic_DNA"/>
</dbReference>
<dbReference type="OMA" id="PPLQCYL"/>
<name>A0A226EYN4_FOLCA</name>